<dbReference type="PANTHER" id="PTHR34219:SF3">
    <property type="entry name" value="BLL7967 PROTEIN"/>
    <property type="match status" value="1"/>
</dbReference>
<organism evidence="2 3">
    <name type="scientific">Novosphingobium pokkalii</name>
    <dbReference type="NCBI Taxonomy" id="1770194"/>
    <lineage>
        <taxon>Bacteria</taxon>
        <taxon>Pseudomonadati</taxon>
        <taxon>Pseudomonadota</taxon>
        <taxon>Alphaproteobacteria</taxon>
        <taxon>Sphingomonadales</taxon>
        <taxon>Sphingomonadaceae</taxon>
        <taxon>Novosphingobium</taxon>
    </lineage>
</organism>
<evidence type="ECO:0000313" key="2">
    <source>
        <dbReference type="EMBL" id="MFC3673077.1"/>
    </source>
</evidence>
<dbReference type="Pfam" id="PF03929">
    <property type="entry name" value="PepSY_TM"/>
    <property type="match status" value="1"/>
</dbReference>
<feature type="transmembrane region" description="Helical" evidence="1">
    <location>
        <begin position="144"/>
        <end position="168"/>
    </location>
</feature>
<dbReference type="PANTHER" id="PTHR34219">
    <property type="entry name" value="IRON-REGULATED INNER MEMBRANE PROTEIN-RELATED"/>
    <property type="match status" value="1"/>
</dbReference>
<name>A0ABV7V854_9SPHN</name>
<keyword evidence="1" id="KW-0812">Transmembrane</keyword>
<keyword evidence="1" id="KW-1133">Transmembrane helix</keyword>
<feature type="transmembrane region" description="Helical" evidence="1">
    <location>
        <begin position="189"/>
        <end position="210"/>
    </location>
</feature>
<evidence type="ECO:0000313" key="3">
    <source>
        <dbReference type="Proteomes" id="UP001595683"/>
    </source>
</evidence>
<comment type="caution">
    <text evidence="2">The sequence shown here is derived from an EMBL/GenBank/DDBJ whole genome shotgun (WGS) entry which is preliminary data.</text>
</comment>
<sequence>MKPATLRAWSKVHTWSSLICTLFLLMLALTGLPLVFHDEIDRLTHPRAAESWTAAELLPIDQVIAATLARQPGQVPIYLSFDEDRPVINLTTGPASDAPEAAMRFNPIDLRTAAPPLGDAPGHGVMDIVLDLHKDMLLGKAGEYFLGAMGLCLVVALVSGVVLYAPFARKPGFATVRRGKSNRLRWLDWHNVIGGVTLAWAMVVGVTGTINTLADPITAWWRADALAHLVHDRNGAVLPYRPGLAQIALRNAQAAVPGSQVQFVAFPGAAFSSRDHIAVYLKGATPLTAKLLTPVMVDARSGTVDGVAPMPWYMKALLLAQPLHFGDYGGLAMKVLWALLDLASIVVLGSGLYLWLGKPRPARRERRA</sequence>
<keyword evidence="3" id="KW-1185">Reference proteome</keyword>
<gene>
    <name evidence="2" type="ORF">ACFOOT_16785</name>
</gene>
<dbReference type="RefSeq" id="WP_191326094.1">
    <property type="nucleotide sequence ID" value="NZ_BMZP01000029.1"/>
</dbReference>
<protein>
    <submittedName>
        <fullName evidence="2">PepSY-associated TM helix domain-containing protein</fullName>
    </submittedName>
</protein>
<proteinExistence type="predicted"/>
<reference evidence="3" key="1">
    <citation type="journal article" date="2019" name="Int. J. Syst. Evol. Microbiol.">
        <title>The Global Catalogue of Microorganisms (GCM) 10K type strain sequencing project: providing services to taxonomists for standard genome sequencing and annotation.</title>
        <authorList>
            <consortium name="The Broad Institute Genomics Platform"/>
            <consortium name="The Broad Institute Genome Sequencing Center for Infectious Disease"/>
            <person name="Wu L."/>
            <person name="Ma J."/>
        </authorList>
    </citation>
    <scope>NUCLEOTIDE SEQUENCE [LARGE SCALE GENOMIC DNA]</scope>
    <source>
        <strain evidence="3">KCTC 42224</strain>
    </source>
</reference>
<dbReference type="EMBL" id="JBHRYE010000032">
    <property type="protein sequence ID" value="MFC3673077.1"/>
    <property type="molecule type" value="Genomic_DNA"/>
</dbReference>
<evidence type="ECO:0000256" key="1">
    <source>
        <dbReference type="SAM" id="Phobius"/>
    </source>
</evidence>
<dbReference type="InterPro" id="IPR005625">
    <property type="entry name" value="PepSY-ass_TM"/>
</dbReference>
<feature type="transmembrane region" description="Helical" evidence="1">
    <location>
        <begin position="335"/>
        <end position="356"/>
    </location>
</feature>
<feature type="transmembrane region" description="Helical" evidence="1">
    <location>
        <begin position="12"/>
        <end position="36"/>
    </location>
</feature>
<dbReference type="Proteomes" id="UP001595683">
    <property type="component" value="Unassembled WGS sequence"/>
</dbReference>
<accession>A0ABV7V854</accession>
<keyword evidence="1" id="KW-0472">Membrane</keyword>